<dbReference type="AlphaFoldDB" id="A0A1I3LZ60"/>
<accession>A0A1I3LZ60</accession>
<keyword evidence="3" id="KW-1185">Reference proteome</keyword>
<name>A0A1I3LZ60_9BACL</name>
<dbReference type="EMBL" id="FORT01000001">
    <property type="protein sequence ID" value="SFI89977.1"/>
    <property type="molecule type" value="Genomic_DNA"/>
</dbReference>
<evidence type="ECO:0000313" key="3">
    <source>
        <dbReference type="Proteomes" id="UP000198915"/>
    </source>
</evidence>
<feature type="domain" description="DUF6848" evidence="1">
    <location>
        <begin position="31"/>
        <end position="101"/>
    </location>
</feature>
<evidence type="ECO:0000313" key="2">
    <source>
        <dbReference type="EMBL" id="SFI89977.1"/>
    </source>
</evidence>
<dbReference type="STRING" id="1884381.SAMN05518846_101470"/>
<dbReference type="Gene3D" id="3.30.2220.10">
    <property type="entry name" value="rbstp2171"/>
    <property type="match status" value="1"/>
</dbReference>
<proteinExistence type="predicted"/>
<dbReference type="Proteomes" id="UP000198915">
    <property type="component" value="Unassembled WGS sequence"/>
</dbReference>
<gene>
    <name evidence="2" type="ORF">SAMN05518846_101470</name>
</gene>
<dbReference type="Pfam" id="PF20941">
    <property type="entry name" value="DUF6848"/>
    <property type="match status" value="1"/>
</dbReference>
<evidence type="ECO:0000259" key="1">
    <source>
        <dbReference type="Pfam" id="PF20941"/>
    </source>
</evidence>
<dbReference type="RefSeq" id="WP_092266338.1">
    <property type="nucleotide sequence ID" value="NZ_FORT01000001.1"/>
</dbReference>
<organism evidence="2 3">
    <name type="scientific">Brevibacillus centrosporus</name>
    <dbReference type="NCBI Taxonomy" id="54910"/>
    <lineage>
        <taxon>Bacteria</taxon>
        <taxon>Bacillati</taxon>
        <taxon>Bacillota</taxon>
        <taxon>Bacilli</taxon>
        <taxon>Bacillales</taxon>
        <taxon>Paenibacillaceae</taxon>
        <taxon>Brevibacillus</taxon>
    </lineage>
</organism>
<sequence length="109" mass="12788">MKETLKFTKPSDEQVQELKKKHGELHEISNDDYFLLFKKPERDNLSRFMKESMKDSYRGLRNLVMDTLVYPTREELDKEFEVQPGLVIGIGTELQKLAGTSVDFFTKKL</sequence>
<reference evidence="3" key="1">
    <citation type="submission" date="2016-10" db="EMBL/GenBank/DDBJ databases">
        <authorList>
            <person name="Varghese N."/>
            <person name="Submissions S."/>
        </authorList>
    </citation>
    <scope>NUCLEOTIDE SEQUENCE [LARGE SCALE GENOMIC DNA]</scope>
    <source>
        <strain evidence="3">OK042</strain>
    </source>
</reference>
<dbReference type="InterPro" id="IPR049294">
    <property type="entry name" value="DUF6848"/>
</dbReference>
<protein>
    <recommendedName>
        <fullName evidence="1">DUF6848 domain-containing protein</fullName>
    </recommendedName>
</protein>